<evidence type="ECO:0000313" key="4">
    <source>
        <dbReference type="Proteomes" id="UP001370490"/>
    </source>
</evidence>
<name>A0AAN8VE76_9MAGN</name>
<dbReference type="Pfam" id="PF12776">
    <property type="entry name" value="Myb_DNA-bind_3"/>
    <property type="match status" value="1"/>
</dbReference>
<feature type="region of interest" description="Disordered" evidence="1">
    <location>
        <begin position="30"/>
        <end position="60"/>
    </location>
</feature>
<dbReference type="InterPro" id="IPR024752">
    <property type="entry name" value="Myb/SANT-like_dom"/>
</dbReference>
<evidence type="ECO:0000313" key="3">
    <source>
        <dbReference type="EMBL" id="KAK6927667.1"/>
    </source>
</evidence>
<organism evidence="3 4">
    <name type="scientific">Dillenia turbinata</name>
    <dbReference type="NCBI Taxonomy" id="194707"/>
    <lineage>
        <taxon>Eukaryota</taxon>
        <taxon>Viridiplantae</taxon>
        <taxon>Streptophyta</taxon>
        <taxon>Embryophyta</taxon>
        <taxon>Tracheophyta</taxon>
        <taxon>Spermatophyta</taxon>
        <taxon>Magnoliopsida</taxon>
        <taxon>eudicotyledons</taxon>
        <taxon>Gunneridae</taxon>
        <taxon>Pentapetalae</taxon>
        <taxon>Dilleniales</taxon>
        <taxon>Dilleniaceae</taxon>
        <taxon>Dillenia</taxon>
    </lineage>
</organism>
<proteinExistence type="predicted"/>
<reference evidence="3 4" key="1">
    <citation type="submission" date="2023-12" db="EMBL/GenBank/DDBJ databases">
        <title>A high-quality genome assembly for Dillenia turbinata (Dilleniales).</title>
        <authorList>
            <person name="Chanderbali A."/>
        </authorList>
    </citation>
    <scope>NUCLEOTIDE SEQUENCE [LARGE SCALE GENOMIC DNA]</scope>
    <source>
        <strain evidence="3">LSX21</strain>
        <tissue evidence="3">Leaf</tissue>
    </source>
</reference>
<dbReference type="Proteomes" id="UP001370490">
    <property type="component" value="Unassembled WGS sequence"/>
</dbReference>
<dbReference type="AlphaFoldDB" id="A0AAN8VE76"/>
<keyword evidence="4" id="KW-1185">Reference proteome</keyword>
<dbReference type="EMBL" id="JBAMMX010000014">
    <property type="protein sequence ID" value="KAK6927667.1"/>
    <property type="molecule type" value="Genomic_DNA"/>
</dbReference>
<dbReference type="PANTHER" id="PTHR46929">
    <property type="entry name" value="EXPRESSED PROTEIN"/>
    <property type="match status" value="1"/>
</dbReference>
<dbReference type="PANTHER" id="PTHR46929:SF33">
    <property type="entry name" value="L10-INTERACTING MYB DOMAIN-CONTAINING PROTEIN-LIKE ISOFORM X1"/>
    <property type="match status" value="1"/>
</dbReference>
<evidence type="ECO:0000259" key="2">
    <source>
        <dbReference type="Pfam" id="PF12776"/>
    </source>
</evidence>
<feature type="domain" description="Myb/SANT-like" evidence="2">
    <location>
        <begin position="63"/>
        <end position="130"/>
    </location>
</feature>
<evidence type="ECO:0000256" key="1">
    <source>
        <dbReference type="SAM" id="MobiDB-lite"/>
    </source>
</evidence>
<protein>
    <submittedName>
        <fullName evidence="3">Myb/SANT-like domain</fullName>
    </submittedName>
</protein>
<accession>A0AAN8VE76</accession>
<gene>
    <name evidence="3" type="ORF">RJ641_006258</name>
</gene>
<sequence>MVAADDDVWDVNNYGLLGFDIQGDGVRSDSGREIDLEDNTSGANAGQGKENHFSTNSERSRTYWTPPMERYPIDLLMDQLHRGNKIGQTFVSQAWIDMVTSFNAKFGSCHDKDVLKNRYKHMKRQDNDIKVHSSPQLYRKLLVDNPMLTYGSCRHTLMPDHTEFELFHAITNCALYMDEKVLVEDIAPASDRRDEQSAAPIDPGKFEWTQPMDRCFTVLMLEQVHGVFLPLERVLGHPKPPQSHGFEWNETQHTISAETISGRLIPRNTQMLSHVEGKALVALV</sequence>
<comment type="caution">
    <text evidence="3">The sequence shown here is derived from an EMBL/GenBank/DDBJ whole genome shotgun (WGS) entry which is preliminary data.</text>
</comment>